<protein>
    <submittedName>
        <fullName evidence="2">Oxidoreductase</fullName>
    </submittedName>
</protein>
<dbReference type="AlphaFoldDB" id="A0A1I7WU72"/>
<sequence>MCVCALPAENNPESTESMVRSMDFDGFFEPRHLHQHSQEAGLRLMALPPAPFWEASGAIFDASEALAL</sequence>
<accession>A0A1I7WU72</accession>
<dbReference type="Proteomes" id="UP000095283">
    <property type="component" value="Unplaced"/>
</dbReference>
<dbReference type="WBParaSite" id="Hba_08678">
    <property type="protein sequence ID" value="Hba_08678"/>
    <property type="gene ID" value="Hba_08678"/>
</dbReference>
<evidence type="ECO:0000313" key="2">
    <source>
        <dbReference type="WBParaSite" id="Hba_08678"/>
    </source>
</evidence>
<organism evidence="1 2">
    <name type="scientific">Heterorhabditis bacteriophora</name>
    <name type="common">Entomopathogenic nematode worm</name>
    <dbReference type="NCBI Taxonomy" id="37862"/>
    <lineage>
        <taxon>Eukaryota</taxon>
        <taxon>Metazoa</taxon>
        <taxon>Ecdysozoa</taxon>
        <taxon>Nematoda</taxon>
        <taxon>Chromadorea</taxon>
        <taxon>Rhabditida</taxon>
        <taxon>Rhabditina</taxon>
        <taxon>Rhabditomorpha</taxon>
        <taxon>Strongyloidea</taxon>
        <taxon>Heterorhabditidae</taxon>
        <taxon>Heterorhabditis</taxon>
    </lineage>
</organism>
<evidence type="ECO:0000313" key="1">
    <source>
        <dbReference type="Proteomes" id="UP000095283"/>
    </source>
</evidence>
<keyword evidence="1" id="KW-1185">Reference proteome</keyword>
<name>A0A1I7WU72_HETBA</name>
<proteinExistence type="predicted"/>
<reference evidence="2" key="1">
    <citation type="submission" date="2016-11" db="UniProtKB">
        <authorList>
            <consortium name="WormBaseParasite"/>
        </authorList>
    </citation>
    <scope>IDENTIFICATION</scope>
</reference>